<protein>
    <submittedName>
        <fullName evidence="5">Uncharacterized protein</fullName>
    </submittedName>
</protein>
<accession>A0A834G0I2</accession>
<keyword evidence="1" id="KW-0378">Hydrolase</keyword>
<dbReference type="InterPro" id="IPR017853">
    <property type="entry name" value="GH"/>
</dbReference>
<evidence type="ECO:0000256" key="1">
    <source>
        <dbReference type="ARBA" id="ARBA00022801"/>
    </source>
</evidence>
<dbReference type="PANTHER" id="PTHR30620:SF77">
    <property type="entry name" value="LYSOSOMAL BETA GLUCOSIDASE-LIKE"/>
    <property type="match status" value="1"/>
</dbReference>
<dbReference type="InterPro" id="IPR036881">
    <property type="entry name" value="Glyco_hydro_3_C_sf"/>
</dbReference>
<evidence type="ECO:0000313" key="5">
    <source>
        <dbReference type="EMBL" id="KAF7120945.1"/>
    </source>
</evidence>
<evidence type="ECO:0000259" key="4">
    <source>
        <dbReference type="Pfam" id="PF01915"/>
    </source>
</evidence>
<dbReference type="PANTHER" id="PTHR30620">
    <property type="entry name" value="PERIPLASMIC BETA-GLUCOSIDASE-RELATED"/>
    <property type="match status" value="1"/>
</dbReference>
<name>A0A834G0I2_RHOSS</name>
<dbReference type="Gene3D" id="3.40.50.1700">
    <property type="entry name" value="Glycoside hydrolase family 3 C-terminal domain"/>
    <property type="match status" value="1"/>
</dbReference>
<gene>
    <name evidence="5" type="ORF">RHSIM_Rhsim13G0198000</name>
</gene>
<evidence type="ECO:0000256" key="2">
    <source>
        <dbReference type="ARBA" id="ARBA00023295"/>
    </source>
</evidence>
<dbReference type="EMBL" id="WJXA01000013">
    <property type="protein sequence ID" value="KAF7120945.1"/>
    <property type="molecule type" value="Genomic_DNA"/>
</dbReference>
<evidence type="ECO:0000313" key="6">
    <source>
        <dbReference type="Proteomes" id="UP000626092"/>
    </source>
</evidence>
<dbReference type="InterPro" id="IPR036962">
    <property type="entry name" value="Glyco_hydro_3_N_sf"/>
</dbReference>
<dbReference type="Proteomes" id="UP000626092">
    <property type="component" value="Unassembled WGS sequence"/>
</dbReference>
<sequence length="718" mass="78975">MHLFHCFPFSSSDFNFLFRDQHLKSQKSFTVMAEIKDSVPKVGLLLLLLYVFATTMGESEYLKYKDPKQPINRRIEDLMNRMTLAEKIGQMTQIDRMNATAEIVRDSYIGSLLSGGGSAPMFDATAEDWVNMVNGFQNASLSSRLGIPMIYGIDAVHGHNNVYKATIFPHNVGLGATRDPELVKRIGAATAREARATGIPYVFAPCLAVCRDPRWGRCYESYSEDHKVVQAMTEIISGLQGDVPNNSRKGVPYVGGKDKVAACAKHFVGDGGTTNGINENDTVTDWHGLLSIHMPAYYNSIAKGVSTIMVSYSSVNGVKMHANRDLITGFLKGTLKFRGFVISDWQGIDKITSPAHANYTYSVQAGIQAGIDMIMVPYNHTEFIDTLTSLVDNDVIPMSRIDDAVRRILRVKFSMGLFENPLADLSMADQLGSQAHRDLAREAVRNSLVLLKNGKDADSPVLPLQWLFKFSKGRKRSNNVVVGLLLGRDLVETTLLVVCLPSDCRLRSLSRSNTGVLFRASCWVNKVFKLTKWNSNTGVLFRASCWVNKVFRLAMLCAGTTILNAISTAVDPSTEIVYSENPNPDFVKSSNFSYAIVVVGETPYSETAGDNLNLTIPEPGLSTMTNVCNSVKCIVMLVSGRPLVVEPYLSSMDALVAAWLPGSEGQGVADVLFGDYGFTGKLPRTWFKTVDQLPMNVGDPNYDPLFPFGYGLTTEPVV</sequence>
<dbReference type="OrthoDB" id="47059at2759"/>
<dbReference type="SUPFAM" id="SSF52279">
    <property type="entry name" value="Beta-D-glucan exohydrolase, C-terminal domain"/>
    <property type="match status" value="1"/>
</dbReference>
<dbReference type="FunFam" id="3.20.20.300:FF:000003">
    <property type="entry name" value="Beta-D-glucan exohydrolase isoenzyme ExoI"/>
    <property type="match status" value="1"/>
</dbReference>
<dbReference type="InterPro" id="IPR051915">
    <property type="entry name" value="Cellulose_Degrad_GH3"/>
</dbReference>
<keyword evidence="6" id="KW-1185">Reference proteome</keyword>
<feature type="domain" description="Glycoside hydrolase family 3 C-terminal" evidence="4">
    <location>
        <begin position="561"/>
        <end position="713"/>
    </location>
</feature>
<dbReference type="PRINTS" id="PR00133">
    <property type="entry name" value="GLHYDRLASE3"/>
</dbReference>
<dbReference type="AlphaFoldDB" id="A0A834G0I2"/>
<dbReference type="SUPFAM" id="SSF51445">
    <property type="entry name" value="(Trans)glycosidases"/>
    <property type="match status" value="1"/>
</dbReference>
<dbReference type="Pfam" id="PF00933">
    <property type="entry name" value="Glyco_hydro_3"/>
    <property type="match status" value="1"/>
</dbReference>
<dbReference type="InterPro" id="IPR001764">
    <property type="entry name" value="Glyco_hydro_3_N"/>
</dbReference>
<dbReference type="Gene3D" id="3.20.20.300">
    <property type="entry name" value="Glycoside hydrolase, family 3, N-terminal domain"/>
    <property type="match status" value="1"/>
</dbReference>
<proteinExistence type="predicted"/>
<feature type="domain" description="Glycoside hydrolase family 3 N-terminal" evidence="3">
    <location>
        <begin position="83"/>
        <end position="411"/>
    </location>
</feature>
<dbReference type="GO" id="GO:0008422">
    <property type="term" value="F:beta-glucosidase activity"/>
    <property type="evidence" value="ECO:0007669"/>
    <property type="project" value="TreeGrafter"/>
</dbReference>
<dbReference type="FunFam" id="3.40.50.1700:FF:000002">
    <property type="entry name" value="Glycosyl hydrolase family protein"/>
    <property type="match status" value="1"/>
</dbReference>
<comment type="caution">
    <text evidence="5">The sequence shown here is derived from an EMBL/GenBank/DDBJ whole genome shotgun (WGS) entry which is preliminary data.</text>
</comment>
<dbReference type="InterPro" id="IPR002772">
    <property type="entry name" value="Glyco_hydro_3_C"/>
</dbReference>
<dbReference type="Pfam" id="PF01915">
    <property type="entry name" value="Glyco_hydro_3_C"/>
    <property type="match status" value="1"/>
</dbReference>
<evidence type="ECO:0000259" key="3">
    <source>
        <dbReference type="Pfam" id="PF00933"/>
    </source>
</evidence>
<organism evidence="5 6">
    <name type="scientific">Rhododendron simsii</name>
    <name type="common">Sims's rhododendron</name>
    <dbReference type="NCBI Taxonomy" id="118357"/>
    <lineage>
        <taxon>Eukaryota</taxon>
        <taxon>Viridiplantae</taxon>
        <taxon>Streptophyta</taxon>
        <taxon>Embryophyta</taxon>
        <taxon>Tracheophyta</taxon>
        <taxon>Spermatophyta</taxon>
        <taxon>Magnoliopsida</taxon>
        <taxon>eudicotyledons</taxon>
        <taxon>Gunneridae</taxon>
        <taxon>Pentapetalae</taxon>
        <taxon>asterids</taxon>
        <taxon>Ericales</taxon>
        <taxon>Ericaceae</taxon>
        <taxon>Ericoideae</taxon>
        <taxon>Rhodoreae</taxon>
        <taxon>Rhododendron</taxon>
    </lineage>
</organism>
<dbReference type="GO" id="GO:0009251">
    <property type="term" value="P:glucan catabolic process"/>
    <property type="evidence" value="ECO:0007669"/>
    <property type="project" value="TreeGrafter"/>
</dbReference>
<keyword evidence="2" id="KW-0326">Glycosidase</keyword>
<reference evidence="5" key="1">
    <citation type="submission" date="2019-11" db="EMBL/GenBank/DDBJ databases">
        <authorList>
            <person name="Liu Y."/>
            <person name="Hou J."/>
            <person name="Li T.-Q."/>
            <person name="Guan C.-H."/>
            <person name="Wu X."/>
            <person name="Wu H.-Z."/>
            <person name="Ling F."/>
            <person name="Zhang R."/>
            <person name="Shi X.-G."/>
            <person name="Ren J.-P."/>
            <person name="Chen E.-F."/>
            <person name="Sun J.-M."/>
        </authorList>
    </citation>
    <scope>NUCLEOTIDE SEQUENCE</scope>
    <source>
        <strain evidence="5">Adult_tree_wgs_1</strain>
        <tissue evidence="5">Leaves</tissue>
    </source>
</reference>